<dbReference type="GO" id="GO:0004190">
    <property type="term" value="F:aspartic-type endopeptidase activity"/>
    <property type="evidence" value="ECO:0007669"/>
    <property type="project" value="TreeGrafter"/>
</dbReference>
<dbReference type="RefSeq" id="WP_105329515.1">
    <property type="nucleotide sequence ID" value="NZ_PUHY01000006.1"/>
</dbReference>
<feature type="transmembrane region" description="Helical" evidence="1">
    <location>
        <begin position="288"/>
        <end position="320"/>
    </location>
</feature>
<proteinExistence type="predicted"/>
<dbReference type="Proteomes" id="UP000238322">
    <property type="component" value="Unassembled WGS sequence"/>
</dbReference>
<keyword evidence="1" id="KW-0472">Membrane</keyword>
<feature type="domain" description="Prepilin peptidase A24 N-terminal" evidence="2">
    <location>
        <begin position="73"/>
        <end position="151"/>
    </location>
</feature>
<dbReference type="EMBL" id="PUHY01000006">
    <property type="protein sequence ID" value="PQO36225.1"/>
    <property type="molecule type" value="Genomic_DNA"/>
</dbReference>
<comment type="caution">
    <text evidence="3">The sequence shown here is derived from an EMBL/GenBank/DDBJ whole genome shotgun (WGS) entry which is preliminary data.</text>
</comment>
<feature type="transmembrane region" description="Helical" evidence="1">
    <location>
        <begin position="363"/>
        <end position="380"/>
    </location>
</feature>
<dbReference type="OrthoDB" id="9789291at2"/>
<sequence length="422" mass="47154">MPRKSSRLNWLRYAIVATFCVGFGALLAWPAFEAIWTATADEDFASRQNRLDQIQWIQTILIAGFLYTWFFFFGATVGSFLNVVIWRMPRGETVVTRPSRCPFCSTNLKWNDNIPVLGWLMLGGRCRTCRLPISPRYPIVEAIMGAIFLLLLQFELLSGGGNLPGIEAVRLNYSRAMLELQFGLIGIYLFHCFLFCMLLCWSLIAWDRQRMPLTLALLTFGVGFIGPLIWPSLLPVRSGLEGLVRFDDAERISVFLTLLAGMLQGTLLGMAMRWFVPKTDADDVSGRWGIPIMTFAVGLFFGWQAASVIAIVAIALAIVISPILRARGRVDIAGGLELSILAASLFHLLSWKFWNSYFEANPLVAWGISLGVTLALGMILRKITWRASIDLQRFRRNSDANATNSPDLQLLASSGTIPDNNQ</sequence>
<evidence type="ECO:0000313" key="4">
    <source>
        <dbReference type="Proteomes" id="UP000238322"/>
    </source>
</evidence>
<organism evidence="3 4">
    <name type="scientific">Blastopirellula marina</name>
    <dbReference type="NCBI Taxonomy" id="124"/>
    <lineage>
        <taxon>Bacteria</taxon>
        <taxon>Pseudomonadati</taxon>
        <taxon>Planctomycetota</taxon>
        <taxon>Planctomycetia</taxon>
        <taxon>Pirellulales</taxon>
        <taxon>Pirellulaceae</taxon>
        <taxon>Blastopirellula</taxon>
    </lineage>
</organism>
<feature type="transmembrane region" description="Helical" evidence="1">
    <location>
        <begin position="56"/>
        <end position="81"/>
    </location>
</feature>
<name>A0A2S8FVM0_9BACT</name>
<dbReference type="InterPro" id="IPR010627">
    <property type="entry name" value="Prepilin_pept_A24_N"/>
</dbReference>
<evidence type="ECO:0000256" key="1">
    <source>
        <dbReference type="SAM" id="Phobius"/>
    </source>
</evidence>
<feature type="transmembrane region" description="Helical" evidence="1">
    <location>
        <begin position="182"/>
        <end position="206"/>
    </location>
</feature>
<feature type="transmembrane region" description="Helical" evidence="1">
    <location>
        <begin position="254"/>
        <end position="276"/>
    </location>
</feature>
<dbReference type="Pfam" id="PF06750">
    <property type="entry name" value="A24_N_bact"/>
    <property type="match status" value="1"/>
</dbReference>
<accession>A0A2S8FVM0</accession>
<dbReference type="GO" id="GO:0005886">
    <property type="term" value="C:plasma membrane"/>
    <property type="evidence" value="ECO:0007669"/>
    <property type="project" value="TreeGrafter"/>
</dbReference>
<dbReference type="GO" id="GO:0006465">
    <property type="term" value="P:signal peptide processing"/>
    <property type="evidence" value="ECO:0007669"/>
    <property type="project" value="TreeGrafter"/>
</dbReference>
<keyword evidence="1" id="KW-0812">Transmembrane</keyword>
<gene>
    <name evidence="3" type="ORF">C5Y83_09930</name>
</gene>
<reference evidence="3 4" key="1">
    <citation type="submission" date="2018-02" db="EMBL/GenBank/DDBJ databases">
        <title>Comparative genomes isolates from brazilian mangrove.</title>
        <authorList>
            <person name="Araujo J.E."/>
            <person name="Taketani R.G."/>
            <person name="Silva M.C.P."/>
            <person name="Loureco M.V."/>
            <person name="Andreote F.D."/>
        </authorList>
    </citation>
    <scope>NUCLEOTIDE SEQUENCE [LARGE SCALE GENOMIC DNA]</scope>
    <source>
        <strain evidence="3 4">Hex-1 MGV</strain>
    </source>
</reference>
<dbReference type="AlphaFoldDB" id="A0A2S8FVM0"/>
<evidence type="ECO:0000259" key="2">
    <source>
        <dbReference type="Pfam" id="PF06750"/>
    </source>
</evidence>
<keyword evidence="1" id="KW-1133">Transmembrane helix</keyword>
<feature type="transmembrane region" description="Helical" evidence="1">
    <location>
        <begin position="212"/>
        <end position="233"/>
    </location>
</feature>
<feature type="transmembrane region" description="Helical" evidence="1">
    <location>
        <begin position="12"/>
        <end position="36"/>
    </location>
</feature>
<protein>
    <recommendedName>
        <fullName evidence="2">Prepilin peptidase A24 N-terminal domain-containing protein</fullName>
    </recommendedName>
</protein>
<evidence type="ECO:0000313" key="3">
    <source>
        <dbReference type="EMBL" id="PQO36225.1"/>
    </source>
</evidence>
<dbReference type="PANTHER" id="PTHR30487">
    <property type="entry name" value="TYPE 4 PREPILIN-LIKE PROTEINS LEADER PEPTIDE-PROCESSING ENZYME"/>
    <property type="match status" value="1"/>
</dbReference>
<dbReference type="PANTHER" id="PTHR30487:SF0">
    <property type="entry name" value="PREPILIN LEADER PEPTIDASE_N-METHYLTRANSFERASE-RELATED"/>
    <property type="match status" value="1"/>
</dbReference>
<dbReference type="InterPro" id="IPR050882">
    <property type="entry name" value="Prepilin_peptidase/N-MTase"/>
</dbReference>